<name>L8HAJ3_ACACF</name>
<evidence type="ECO:0000256" key="2">
    <source>
        <dbReference type="ARBA" id="ARBA00022540"/>
    </source>
</evidence>
<dbReference type="GeneID" id="14923481"/>
<feature type="region of interest" description="Disordered" evidence="5">
    <location>
        <begin position="269"/>
        <end position="290"/>
    </location>
</feature>
<dbReference type="GO" id="GO:0003743">
    <property type="term" value="F:translation initiation factor activity"/>
    <property type="evidence" value="ECO:0007669"/>
    <property type="project" value="UniProtKB-UniRule"/>
</dbReference>
<dbReference type="PANTHER" id="PTHR10410">
    <property type="entry name" value="EUKARYOTIC TRANSLATION INITIATION FACTOR 3 -RELATED"/>
    <property type="match status" value="1"/>
</dbReference>
<evidence type="ECO:0000256" key="4">
    <source>
        <dbReference type="HAMAP-Rule" id="MF_03007"/>
    </source>
</evidence>
<dbReference type="GO" id="GO:0033290">
    <property type="term" value="C:eukaryotic 48S preinitiation complex"/>
    <property type="evidence" value="ECO:0007669"/>
    <property type="project" value="UniProtKB-UniRule"/>
</dbReference>
<comment type="similarity">
    <text evidence="4">Belongs to the eIF-3 subunit H family.</text>
</comment>
<dbReference type="Pfam" id="PF19445">
    <property type="entry name" value="eIF3h_C"/>
    <property type="match status" value="1"/>
</dbReference>
<dbReference type="Pfam" id="PF01398">
    <property type="entry name" value="JAB"/>
    <property type="match status" value="1"/>
</dbReference>
<dbReference type="STRING" id="1257118.L8HAJ3"/>
<gene>
    <name evidence="7" type="ORF">ACA1_142300</name>
</gene>
<reference evidence="7 8" key="1">
    <citation type="journal article" date="2013" name="Genome Biol.">
        <title>Genome of Acanthamoeba castellanii highlights extensive lateral gene transfer and early evolution of tyrosine kinase signaling.</title>
        <authorList>
            <person name="Clarke M."/>
            <person name="Lohan A.J."/>
            <person name="Liu B."/>
            <person name="Lagkouvardos I."/>
            <person name="Roy S."/>
            <person name="Zafar N."/>
            <person name="Bertelli C."/>
            <person name="Schilde C."/>
            <person name="Kianianmomeni A."/>
            <person name="Burglin T.R."/>
            <person name="Frech C."/>
            <person name="Turcotte B."/>
            <person name="Kopec K.O."/>
            <person name="Synnott J.M."/>
            <person name="Choo C."/>
            <person name="Paponov I."/>
            <person name="Finkler A."/>
            <person name="Soon Heng Tan C."/>
            <person name="Hutchins A.P."/>
            <person name="Weinmeier T."/>
            <person name="Rattei T."/>
            <person name="Chu J.S."/>
            <person name="Gimenez G."/>
            <person name="Irimia M."/>
            <person name="Rigden D.J."/>
            <person name="Fitzpatrick D.A."/>
            <person name="Lorenzo-Morales J."/>
            <person name="Bateman A."/>
            <person name="Chiu C.H."/>
            <person name="Tang P."/>
            <person name="Hegemann P."/>
            <person name="Fromm H."/>
            <person name="Raoult D."/>
            <person name="Greub G."/>
            <person name="Miranda-Saavedra D."/>
            <person name="Chen N."/>
            <person name="Nash P."/>
            <person name="Ginger M.L."/>
            <person name="Horn M."/>
            <person name="Schaap P."/>
            <person name="Caler L."/>
            <person name="Loftus B."/>
        </authorList>
    </citation>
    <scope>NUCLEOTIDE SEQUENCE [LARGE SCALE GENOMIC DNA]</scope>
    <source>
        <strain evidence="7 8">Neff</strain>
    </source>
</reference>
<dbReference type="InterPro" id="IPR027524">
    <property type="entry name" value="eIF3h"/>
</dbReference>
<evidence type="ECO:0000256" key="5">
    <source>
        <dbReference type="SAM" id="MobiDB-lite"/>
    </source>
</evidence>
<dbReference type="RefSeq" id="XP_004349627.1">
    <property type="nucleotide sequence ID" value="XM_004349577.1"/>
</dbReference>
<dbReference type="MEROPS" id="M67.971"/>
<dbReference type="GO" id="GO:0001732">
    <property type="term" value="P:formation of cytoplasmic translation initiation complex"/>
    <property type="evidence" value="ECO:0007669"/>
    <property type="project" value="UniProtKB-UniRule"/>
</dbReference>
<evidence type="ECO:0000256" key="1">
    <source>
        <dbReference type="ARBA" id="ARBA00022490"/>
    </source>
</evidence>
<keyword evidence="1 4" id="KW-0963">Cytoplasm</keyword>
<comment type="function">
    <text evidence="4">Component of the eukaryotic translation initiation factor 3 (eIF-3) complex, which is involved in protein synthesis of a specialized repertoire of mRNAs and, together with other initiation factors, stimulates binding of mRNA and methionyl-tRNAi to the 40S ribosome. The eIF-3 complex specifically targets and initiates translation of a subset of mRNAs involved in cell proliferation.</text>
</comment>
<dbReference type="OMA" id="WYQSTYF"/>
<proteinExistence type="inferred from homology"/>
<keyword evidence="2 4" id="KW-0396">Initiation factor</keyword>
<dbReference type="Gene3D" id="3.40.140.10">
    <property type="entry name" value="Cytidine Deaminase, domain 2"/>
    <property type="match status" value="1"/>
</dbReference>
<evidence type="ECO:0000259" key="6">
    <source>
        <dbReference type="PROSITE" id="PS50249"/>
    </source>
</evidence>
<dbReference type="InterPro" id="IPR050242">
    <property type="entry name" value="JAMM_MPN+_peptidase_M67A"/>
</dbReference>
<dbReference type="Proteomes" id="UP000011083">
    <property type="component" value="Unassembled WGS sequence"/>
</dbReference>
<keyword evidence="8" id="KW-1185">Reference proteome</keyword>
<dbReference type="PROSITE" id="PS50249">
    <property type="entry name" value="MPN"/>
    <property type="match status" value="1"/>
</dbReference>
<dbReference type="GO" id="GO:0005852">
    <property type="term" value="C:eukaryotic translation initiation factor 3 complex"/>
    <property type="evidence" value="ECO:0007669"/>
    <property type="project" value="UniProtKB-UniRule"/>
</dbReference>
<dbReference type="EMBL" id="KB007883">
    <property type="protein sequence ID" value="ELR22539.1"/>
    <property type="molecule type" value="Genomic_DNA"/>
</dbReference>
<comment type="subcellular location">
    <subcellularLocation>
        <location evidence="4">Cytoplasm</location>
    </subcellularLocation>
</comment>
<accession>L8HAJ3</accession>
<organism evidence="7 8">
    <name type="scientific">Acanthamoeba castellanii (strain ATCC 30010 / Neff)</name>
    <dbReference type="NCBI Taxonomy" id="1257118"/>
    <lineage>
        <taxon>Eukaryota</taxon>
        <taxon>Amoebozoa</taxon>
        <taxon>Discosea</taxon>
        <taxon>Longamoebia</taxon>
        <taxon>Centramoebida</taxon>
        <taxon>Acanthamoebidae</taxon>
        <taxon>Acanthamoeba</taxon>
    </lineage>
</organism>
<comment type="subunit">
    <text evidence="4">Component of the eukaryotic translation initiation factor 3 (eIF-3) complex.</text>
</comment>
<feature type="domain" description="MPN" evidence="6">
    <location>
        <begin position="35"/>
        <end position="170"/>
    </location>
</feature>
<keyword evidence="3 4" id="KW-0648">Protein biosynthesis</keyword>
<protein>
    <recommendedName>
        <fullName evidence="4">Eukaryotic translation initiation factor 3 subunit H</fullName>
        <shortName evidence="4">eIF3h</shortName>
    </recommendedName>
</protein>
<dbReference type="AlphaFoldDB" id="L8HAJ3"/>
<dbReference type="VEuPathDB" id="AmoebaDB:ACA1_142300"/>
<dbReference type="KEGG" id="acan:ACA1_142300"/>
<sequence length="342" mass="38871">MDAFLTKDISQMSYEELEKAARHYGLDEQSKVDLVQIDGLVVLKIIKHCRENLPELVTGQLLGLDVNSTLEVTNSFPFPQREEEASVDEAESGAKYSLEMMRHLREVNVDNNTVGWYTSTYLSSFLSESLIQDQFNYQTTISKCVVVVYDPLKTNQGELSLKAYRLSDAFITLYQNEDFTAASIARAGLSYNTIFEEIPIKISNISLVKAFLAELEDNDFLDRGAEFDRLSDVSSDAFLEKGMRYLIKSIDALDNEQKKFQKFQYYQKNQRQRRGEEEDSRPLPQPPSQLDNLLITGRVNNYCDQINQFVGQGFSKLCMLQGLVQGQGKGKEDETTTTKTSA</sequence>
<dbReference type="HAMAP" id="MF_03007">
    <property type="entry name" value="eIF3h"/>
    <property type="match status" value="1"/>
</dbReference>
<dbReference type="InterPro" id="IPR045810">
    <property type="entry name" value="eIF3h_C"/>
</dbReference>
<dbReference type="SMART" id="SM00232">
    <property type="entry name" value="JAB_MPN"/>
    <property type="match status" value="1"/>
</dbReference>
<dbReference type="OrthoDB" id="10265695at2759"/>
<evidence type="ECO:0000313" key="7">
    <source>
        <dbReference type="EMBL" id="ELR22539.1"/>
    </source>
</evidence>
<evidence type="ECO:0000256" key="3">
    <source>
        <dbReference type="ARBA" id="ARBA00022917"/>
    </source>
</evidence>
<dbReference type="GO" id="GO:0016282">
    <property type="term" value="C:eukaryotic 43S preinitiation complex"/>
    <property type="evidence" value="ECO:0007669"/>
    <property type="project" value="UniProtKB-UniRule"/>
</dbReference>
<dbReference type="InterPro" id="IPR000555">
    <property type="entry name" value="JAMM/MPN+_dom"/>
</dbReference>
<evidence type="ECO:0000313" key="8">
    <source>
        <dbReference type="Proteomes" id="UP000011083"/>
    </source>
</evidence>
<dbReference type="GO" id="GO:0008237">
    <property type="term" value="F:metallopeptidase activity"/>
    <property type="evidence" value="ECO:0007669"/>
    <property type="project" value="InterPro"/>
</dbReference>
<dbReference type="InterPro" id="IPR037518">
    <property type="entry name" value="MPN"/>
</dbReference>
<dbReference type="CDD" id="cd08065">
    <property type="entry name" value="MPN_eIF3h"/>
    <property type="match status" value="1"/>
</dbReference>